<evidence type="ECO:0000313" key="1">
    <source>
        <dbReference type="EMBL" id="JAH33133.1"/>
    </source>
</evidence>
<accession>A0A0E9RY10</accession>
<sequence length="33" mass="3878">MQIFLSLYHLAHLLLYIRSVLFSEIIGLMVNDN</sequence>
<organism evidence="1">
    <name type="scientific">Anguilla anguilla</name>
    <name type="common">European freshwater eel</name>
    <name type="synonym">Muraena anguilla</name>
    <dbReference type="NCBI Taxonomy" id="7936"/>
    <lineage>
        <taxon>Eukaryota</taxon>
        <taxon>Metazoa</taxon>
        <taxon>Chordata</taxon>
        <taxon>Craniata</taxon>
        <taxon>Vertebrata</taxon>
        <taxon>Euteleostomi</taxon>
        <taxon>Actinopterygii</taxon>
        <taxon>Neopterygii</taxon>
        <taxon>Teleostei</taxon>
        <taxon>Anguilliformes</taxon>
        <taxon>Anguillidae</taxon>
        <taxon>Anguilla</taxon>
    </lineage>
</organism>
<reference evidence="1" key="2">
    <citation type="journal article" date="2015" name="Fish Shellfish Immunol.">
        <title>Early steps in the European eel (Anguilla anguilla)-Vibrio vulnificus interaction in the gills: Role of the RtxA13 toxin.</title>
        <authorList>
            <person name="Callol A."/>
            <person name="Pajuelo D."/>
            <person name="Ebbesson L."/>
            <person name="Teles M."/>
            <person name="MacKenzie S."/>
            <person name="Amaro C."/>
        </authorList>
    </citation>
    <scope>NUCLEOTIDE SEQUENCE</scope>
</reference>
<name>A0A0E9RY10_ANGAN</name>
<dbReference type="EMBL" id="GBXM01075444">
    <property type="protein sequence ID" value="JAH33133.1"/>
    <property type="molecule type" value="Transcribed_RNA"/>
</dbReference>
<protein>
    <submittedName>
        <fullName evidence="1">Uncharacterized protein</fullName>
    </submittedName>
</protein>
<dbReference type="AlphaFoldDB" id="A0A0E9RY10"/>
<reference evidence="1" key="1">
    <citation type="submission" date="2014-11" db="EMBL/GenBank/DDBJ databases">
        <authorList>
            <person name="Amaro Gonzalez C."/>
        </authorList>
    </citation>
    <scope>NUCLEOTIDE SEQUENCE</scope>
</reference>
<proteinExistence type="predicted"/>